<dbReference type="Gene3D" id="2.10.25.10">
    <property type="entry name" value="Laminin"/>
    <property type="match status" value="2"/>
</dbReference>
<evidence type="ECO:0000313" key="7">
    <source>
        <dbReference type="Proteomes" id="UP000694888"/>
    </source>
</evidence>
<dbReference type="SMART" id="SM00179">
    <property type="entry name" value="EGF_CA"/>
    <property type="match status" value="1"/>
</dbReference>
<dbReference type="PROSITE" id="PS01186">
    <property type="entry name" value="EGF_2"/>
    <property type="match status" value="2"/>
</dbReference>
<evidence type="ECO:0000313" key="8">
    <source>
        <dbReference type="RefSeq" id="XP_035824819.1"/>
    </source>
</evidence>
<accession>A0ABM1VQX7</accession>
<feature type="domain" description="EGF-like" evidence="6">
    <location>
        <begin position="26"/>
        <end position="63"/>
    </location>
</feature>
<dbReference type="GeneID" id="118477438"/>
<reference evidence="8" key="1">
    <citation type="submission" date="2025-08" db="UniProtKB">
        <authorList>
            <consortium name="RefSeq"/>
        </authorList>
    </citation>
    <scope>IDENTIFICATION</scope>
</reference>
<keyword evidence="1 4" id="KW-0245">EGF-like domain</keyword>
<feature type="domain" description="EGF-like" evidence="6">
    <location>
        <begin position="66"/>
        <end position="105"/>
    </location>
</feature>
<feature type="signal peptide" evidence="5">
    <location>
        <begin position="1"/>
        <end position="23"/>
    </location>
</feature>
<dbReference type="InterPro" id="IPR001881">
    <property type="entry name" value="EGF-like_Ca-bd_dom"/>
</dbReference>
<feature type="disulfide bond" evidence="4">
    <location>
        <begin position="95"/>
        <end position="104"/>
    </location>
</feature>
<gene>
    <name evidence="8" type="primary">LOC118477438</name>
</gene>
<dbReference type="PANTHER" id="PTHR12916">
    <property type="entry name" value="CYTOCHROME C OXIDASE POLYPEPTIDE VIC-2"/>
    <property type="match status" value="1"/>
</dbReference>
<dbReference type="PROSITE" id="PS00010">
    <property type="entry name" value="ASX_HYDROXYL"/>
    <property type="match status" value="1"/>
</dbReference>
<protein>
    <submittedName>
        <fullName evidence="8">Fibropellin-1-like</fullName>
    </submittedName>
</protein>
<evidence type="ECO:0000256" key="3">
    <source>
        <dbReference type="ARBA" id="ARBA00023157"/>
    </source>
</evidence>
<dbReference type="PROSITE" id="PS00022">
    <property type="entry name" value="EGF_1"/>
    <property type="match status" value="2"/>
</dbReference>
<dbReference type="Pfam" id="PF12661">
    <property type="entry name" value="hEGF"/>
    <property type="match status" value="1"/>
</dbReference>
<dbReference type="RefSeq" id="XP_035824819.1">
    <property type="nucleotide sequence ID" value="XM_035968926.1"/>
</dbReference>
<evidence type="ECO:0000256" key="1">
    <source>
        <dbReference type="ARBA" id="ARBA00022536"/>
    </source>
</evidence>
<dbReference type="InterPro" id="IPR000152">
    <property type="entry name" value="EGF-type_Asp/Asn_hydroxyl_site"/>
</dbReference>
<keyword evidence="2" id="KW-0677">Repeat</keyword>
<proteinExistence type="predicted"/>
<comment type="caution">
    <text evidence="4">Lacks conserved residue(s) required for the propagation of feature annotation.</text>
</comment>
<organism evidence="7 8">
    <name type="scientific">Aplysia californica</name>
    <name type="common">California sea hare</name>
    <dbReference type="NCBI Taxonomy" id="6500"/>
    <lineage>
        <taxon>Eukaryota</taxon>
        <taxon>Metazoa</taxon>
        <taxon>Spiralia</taxon>
        <taxon>Lophotrochozoa</taxon>
        <taxon>Mollusca</taxon>
        <taxon>Gastropoda</taxon>
        <taxon>Heterobranchia</taxon>
        <taxon>Euthyneura</taxon>
        <taxon>Tectipleura</taxon>
        <taxon>Aplysiida</taxon>
        <taxon>Aplysioidea</taxon>
        <taxon>Aplysiidae</taxon>
        <taxon>Aplysia</taxon>
    </lineage>
</organism>
<dbReference type="SMART" id="SM00181">
    <property type="entry name" value="EGF"/>
    <property type="match status" value="2"/>
</dbReference>
<sequence>MVCPNWQHNSWLVLAALLLSARGQTGTDPCAPVQCQNGGSCQISPDNVAFCACATGFTGSLCEVAVVDECSLPNGHRCQNNARCVDELSGYKCVCLSGWEGDFCETVSFYPSLNTGFLWML</sequence>
<feature type="disulfide bond" evidence="4">
    <location>
        <begin position="53"/>
        <end position="62"/>
    </location>
</feature>
<evidence type="ECO:0000256" key="5">
    <source>
        <dbReference type="SAM" id="SignalP"/>
    </source>
</evidence>
<dbReference type="PROSITE" id="PS50026">
    <property type="entry name" value="EGF_3"/>
    <property type="match status" value="2"/>
</dbReference>
<keyword evidence="7" id="KW-1185">Reference proteome</keyword>
<name>A0ABM1VQX7_APLCA</name>
<dbReference type="PANTHER" id="PTHR12916:SF9">
    <property type="entry name" value="NEUROGENIC LOCUS NOTCH HOMOLOG PROTEIN 1-RELATED"/>
    <property type="match status" value="1"/>
</dbReference>
<keyword evidence="3 4" id="KW-1015">Disulfide bond</keyword>
<feature type="chain" id="PRO_5045861765" evidence="5">
    <location>
        <begin position="24"/>
        <end position="121"/>
    </location>
</feature>
<evidence type="ECO:0000259" key="6">
    <source>
        <dbReference type="PROSITE" id="PS50026"/>
    </source>
</evidence>
<evidence type="ECO:0000256" key="4">
    <source>
        <dbReference type="PROSITE-ProRule" id="PRU00076"/>
    </source>
</evidence>
<dbReference type="SUPFAM" id="SSF57196">
    <property type="entry name" value="EGF/Laminin"/>
    <property type="match status" value="2"/>
</dbReference>
<keyword evidence="5" id="KW-0732">Signal</keyword>
<dbReference type="Proteomes" id="UP000694888">
    <property type="component" value="Unplaced"/>
</dbReference>
<dbReference type="InterPro" id="IPR000742">
    <property type="entry name" value="EGF"/>
</dbReference>
<dbReference type="CDD" id="cd00054">
    <property type="entry name" value="EGF_CA"/>
    <property type="match status" value="1"/>
</dbReference>
<dbReference type="InterPro" id="IPR013032">
    <property type="entry name" value="EGF-like_CS"/>
</dbReference>
<dbReference type="Pfam" id="PF00008">
    <property type="entry name" value="EGF"/>
    <property type="match status" value="1"/>
</dbReference>
<evidence type="ECO:0000256" key="2">
    <source>
        <dbReference type="ARBA" id="ARBA00022737"/>
    </source>
</evidence>